<feature type="transmembrane region" description="Helical" evidence="1">
    <location>
        <begin position="80"/>
        <end position="99"/>
    </location>
</feature>
<protein>
    <submittedName>
        <fullName evidence="2">Uncharacterized protein</fullName>
    </submittedName>
</protein>
<keyword evidence="1" id="KW-0472">Membrane</keyword>
<organism evidence="2 3">
    <name type="scientific">Myriangium duriaei CBS 260.36</name>
    <dbReference type="NCBI Taxonomy" id="1168546"/>
    <lineage>
        <taxon>Eukaryota</taxon>
        <taxon>Fungi</taxon>
        <taxon>Dikarya</taxon>
        <taxon>Ascomycota</taxon>
        <taxon>Pezizomycotina</taxon>
        <taxon>Dothideomycetes</taxon>
        <taxon>Dothideomycetidae</taxon>
        <taxon>Myriangiales</taxon>
        <taxon>Myriangiaceae</taxon>
        <taxon>Myriangium</taxon>
    </lineage>
</organism>
<accession>A0A9P4IXL0</accession>
<dbReference type="AlphaFoldDB" id="A0A9P4IXL0"/>
<name>A0A9P4IXL0_9PEZI</name>
<proteinExistence type="predicted"/>
<evidence type="ECO:0000256" key="1">
    <source>
        <dbReference type="SAM" id="Phobius"/>
    </source>
</evidence>
<keyword evidence="1" id="KW-0812">Transmembrane</keyword>
<dbReference type="Proteomes" id="UP000799439">
    <property type="component" value="Unassembled WGS sequence"/>
</dbReference>
<keyword evidence="1" id="KW-1133">Transmembrane helix</keyword>
<gene>
    <name evidence="2" type="ORF">K461DRAFT_314821</name>
</gene>
<evidence type="ECO:0000313" key="2">
    <source>
        <dbReference type="EMBL" id="KAF2149702.1"/>
    </source>
</evidence>
<reference evidence="2" key="1">
    <citation type="journal article" date="2020" name="Stud. Mycol.">
        <title>101 Dothideomycetes genomes: a test case for predicting lifestyles and emergence of pathogens.</title>
        <authorList>
            <person name="Haridas S."/>
            <person name="Albert R."/>
            <person name="Binder M."/>
            <person name="Bloem J."/>
            <person name="Labutti K."/>
            <person name="Salamov A."/>
            <person name="Andreopoulos B."/>
            <person name="Baker S."/>
            <person name="Barry K."/>
            <person name="Bills G."/>
            <person name="Bluhm B."/>
            <person name="Cannon C."/>
            <person name="Castanera R."/>
            <person name="Culley D."/>
            <person name="Daum C."/>
            <person name="Ezra D."/>
            <person name="Gonzalez J."/>
            <person name="Henrissat B."/>
            <person name="Kuo A."/>
            <person name="Liang C."/>
            <person name="Lipzen A."/>
            <person name="Lutzoni F."/>
            <person name="Magnuson J."/>
            <person name="Mondo S."/>
            <person name="Nolan M."/>
            <person name="Ohm R."/>
            <person name="Pangilinan J."/>
            <person name="Park H.-J."/>
            <person name="Ramirez L."/>
            <person name="Alfaro M."/>
            <person name="Sun H."/>
            <person name="Tritt A."/>
            <person name="Yoshinaga Y."/>
            <person name="Zwiers L.-H."/>
            <person name="Turgeon B."/>
            <person name="Goodwin S."/>
            <person name="Spatafora J."/>
            <person name="Crous P."/>
            <person name="Grigoriev I."/>
        </authorList>
    </citation>
    <scope>NUCLEOTIDE SEQUENCE</scope>
    <source>
        <strain evidence="2">CBS 260.36</strain>
    </source>
</reference>
<dbReference type="EMBL" id="ML996090">
    <property type="protein sequence ID" value="KAF2149702.1"/>
    <property type="molecule type" value="Genomic_DNA"/>
</dbReference>
<sequence length="120" mass="13132">MDKLSDTIAKRTAKEIDVKLITLSYKHFAANIGRKKVGPAFVRDYQDQVGELDEVEVPPCSPLFLLVACCTASRIRRLPVAPLVCGIILVLLGLARVRLTHLPSASAQPSVQPLKESLQL</sequence>
<evidence type="ECO:0000313" key="3">
    <source>
        <dbReference type="Proteomes" id="UP000799439"/>
    </source>
</evidence>
<comment type="caution">
    <text evidence="2">The sequence shown here is derived from an EMBL/GenBank/DDBJ whole genome shotgun (WGS) entry which is preliminary data.</text>
</comment>
<keyword evidence="3" id="KW-1185">Reference proteome</keyword>